<keyword evidence="1" id="KW-0805">Transcription regulation</keyword>
<evidence type="ECO:0000313" key="5">
    <source>
        <dbReference type="EMBL" id="KAA6340391.1"/>
    </source>
</evidence>
<protein>
    <submittedName>
        <fullName evidence="5">Transcriptional regulator SlyA</fullName>
    </submittedName>
</protein>
<proteinExistence type="predicted"/>
<dbReference type="InterPro" id="IPR036390">
    <property type="entry name" value="WH_DNA-bd_sf"/>
</dbReference>
<dbReference type="AlphaFoldDB" id="A0A5J4S586"/>
<keyword evidence="2" id="KW-0238">DNA-binding</keyword>
<dbReference type="GO" id="GO:0003677">
    <property type="term" value="F:DNA binding"/>
    <property type="evidence" value="ECO:0007669"/>
    <property type="project" value="UniProtKB-KW"/>
</dbReference>
<sequence length="140" mass="15903">MDNFYSLGHLLGRASVSLSKSLNARLEACDIDLPHSQFIVLRCLYYKDALSQLEIANLLSKDASAIKRTIDSLEKKELVIRRQIRTLKNSVCISDKGKNLMPQVLKIANNLINEALNGIEIENQELLRTMLDKIYTNIEK</sequence>
<gene>
    <name evidence="5" type="ORF">EZS27_011732</name>
</gene>
<dbReference type="GO" id="GO:0003700">
    <property type="term" value="F:DNA-binding transcription factor activity"/>
    <property type="evidence" value="ECO:0007669"/>
    <property type="project" value="InterPro"/>
</dbReference>
<evidence type="ECO:0000256" key="3">
    <source>
        <dbReference type="ARBA" id="ARBA00023163"/>
    </source>
</evidence>
<dbReference type="InterPro" id="IPR036388">
    <property type="entry name" value="WH-like_DNA-bd_sf"/>
</dbReference>
<dbReference type="InterPro" id="IPR000835">
    <property type="entry name" value="HTH_MarR-typ"/>
</dbReference>
<comment type="caution">
    <text evidence="5">The sequence shown here is derived from an EMBL/GenBank/DDBJ whole genome shotgun (WGS) entry which is preliminary data.</text>
</comment>
<keyword evidence="3" id="KW-0804">Transcription</keyword>
<accession>A0A5J4S586</accession>
<dbReference type="PRINTS" id="PR00598">
    <property type="entry name" value="HTHMARR"/>
</dbReference>
<dbReference type="Gene3D" id="1.10.10.10">
    <property type="entry name" value="Winged helix-like DNA-binding domain superfamily/Winged helix DNA-binding domain"/>
    <property type="match status" value="1"/>
</dbReference>
<organism evidence="5">
    <name type="scientific">termite gut metagenome</name>
    <dbReference type="NCBI Taxonomy" id="433724"/>
    <lineage>
        <taxon>unclassified sequences</taxon>
        <taxon>metagenomes</taxon>
        <taxon>organismal metagenomes</taxon>
    </lineage>
</organism>
<dbReference type="SMART" id="SM00347">
    <property type="entry name" value="HTH_MARR"/>
    <property type="match status" value="1"/>
</dbReference>
<evidence type="ECO:0000256" key="1">
    <source>
        <dbReference type="ARBA" id="ARBA00023015"/>
    </source>
</evidence>
<dbReference type="EMBL" id="SNRY01000463">
    <property type="protein sequence ID" value="KAA6340391.1"/>
    <property type="molecule type" value="Genomic_DNA"/>
</dbReference>
<dbReference type="PANTHER" id="PTHR42756">
    <property type="entry name" value="TRANSCRIPTIONAL REGULATOR, MARR"/>
    <property type="match status" value="1"/>
</dbReference>
<dbReference type="PANTHER" id="PTHR42756:SF1">
    <property type="entry name" value="TRANSCRIPTIONAL REPRESSOR OF EMRAB OPERON"/>
    <property type="match status" value="1"/>
</dbReference>
<dbReference type="SUPFAM" id="SSF46785">
    <property type="entry name" value="Winged helix' DNA-binding domain"/>
    <property type="match status" value="1"/>
</dbReference>
<evidence type="ECO:0000256" key="2">
    <source>
        <dbReference type="ARBA" id="ARBA00023125"/>
    </source>
</evidence>
<name>A0A5J4S586_9ZZZZ</name>
<reference evidence="5" key="1">
    <citation type="submission" date="2019-03" db="EMBL/GenBank/DDBJ databases">
        <title>Single cell metagenomics reveals metabolic interactions within the superorganism composed of flagellate Streblomastix strix and complex community of Bacteroidetes bacteria on its surface.</title>
        <authorList>
            <person name="Treitli S.C."/>
            <person name="Kolisko M."/>
            <person name="Husnik F."/>
            <person name="Keeling P."/>
            <person name="Hampl V."/>
        </authorList>
    </citation>
    <scope>NUCLEOTIDE SEQUENCE</scope>
    <source>
        <strain evidence="5">STM</strain>
    </source>
</reference>
<dbReference type="PROSITE" id="PS50995">
    <property type="entry name" value="HTH_MARR_2"/>
    <property type="match status" value="1"/>
</dbReference>
<evidence type="ECO:0000259" key="4">
    <source>
        <dbReference type="PROSITE" id="PS50995"/>
    </source>
</evidence>
<dbReference type="Pfam" id="PF01047">
    <property type="entry name" value="MarR"/>
    <property type="match status" value="1"/>
</dbReference>
<feature type="domain" description="HTH marR-type" evidence="4">
    <location>
        <begin position="4"/>
        <end position="136"/>
    </location>
</feature>